<dbReference type="SUPFAM" id="SSF103473">
    <property type="entry name" value="MFS general substrate transporter"/>
    <property type="match status" value="1"/>
</dbReference>
<organism evidence="7 8">
    <name type="scientific">Candolleomyces aberdarensis</name>
    <dbReference type="NCBI Taxonomy" id="2316362"/>
    <lineage>
        <taxon>Eukaryota</taxon>
        <taxon>Fungi</taxon>
        <taxon>Dikarya</taxon>
        <taxon>Basidiomycota</taxon>
        <taxon>Agaricomycotina</taxon>
        <taxon>Agaricomycetes</taxon>
        <taxon>Agaricomycetidae</taxon>
        <taxon>Agaricales</taxon>
        <taxon>Agaricineae</taxon>
        <taxon>Psathyrellaceae</taxon>
        <taxon>Candolleomyces</taxon>
    </lineage>
</organism>
<dbReference type="InterPro" id="IPR036259">
    <property type="entry name" value="MFS_trans_sf"/>
</dbReference>
<dbReference type="Pfam" id="PF07690">
    <property type="entry name" value="MFS_1"/>
    <property type="match status" value="1"/>
</dbReference>
<dbReference type="GO" id="GO:0022857">
    <property type="term" value="F:transmembrane transporter activity"/>
    <property type="evidence" value="ECO:0007669"/>
    <property type="project" value="InterPro"/>
</dbReference>
<dbReference type="InterPro" id="IPR011701">
    <property type="entry name" value="MFS"/>
</dbReference>
<reference evidence="7 8" key="1">
    <citation type="submission" date="2019-01" db="EMBL/GenBank/DDBJ databases">
        <title>Draft genome sequence of Psathyrella aberdarensis IHI B618.</title>
        <authorList>
            <person name="Buettner E."/>
            <person name="Kellner H."/>
        </authorList>
    </citation>
    <scope>NUCLEOTIDE SEQUENCE [LARGE SCALE GENOMIC DNA]</scope>
    <source>
        <strain evidence="7 8">IHI B618</strain>
    </source>
</reference>
<feature type="transmembrane region" description="Helical" evidence="6">
    <location>
        <begin position="176"/>
        <end position="199"/>
    </location>
</feature>
<sequence length="432" mass="48252">MVDVKVKNGLELDTPPDSIHNLCPSSPDSSKAEKVLVLDEKVVWSKVDRRLLPILAVMYLFSFMDRANIGNARLQGLEKQLNMTGNQYNMALTLFFIVLWGLIVFHELLVARLFLGVAEAGFFPGVVYYLSMWYPRYMYQMRVAYFFGAASMAGAFSGLLAYGIGYMDGMRGLQGWSWIFIIEGTATVLAGIVAGIVMVDFPSTSKFLTPEEKQFILDAQRKYQSSLGEEEHFEPRHFWEAVTDWQVYCFVLISLGFVTPSITIYLFAYLSDKLRLRAPFLFASLAISFVGYAINVTNAPAGVKYFGIFLCVTGSYAGIPGLSAWQGNNTSGQYKRGIALGLHIGMANFGGAIGGSIFRKRDSPQFILGFGLELMFILLGMIAIVITVLTYKHINSRRDEIQRGEVGVHLGDDVLAERRKMGDRAVDFRYTL</sequence>
<evidence type="ECO:0000313" key="7">
    <source>
        <dbReference type="EMBL" id="RXW16317.1"/>
    </source>
</evidence>
<feature type="transmembrane region" description="Helical" evidence="6">
    <location>
        <begin position="305"/>
        <end position="325"/>
    </location>
</feature>
<feature type="transmembrane region" description="Helical" evidence="6">
    <location>
        <begin position="245"/>
        <end position="268"/>
    </location>
</feature>
<dbReference type="EMBL" id="SDEE01000450">
    <property type="protein sequence ID" value="RXW16317.1"/>
    <property type="molecule type" value="Genomic_DNA"/>
</dbReference>
<dbReference type="AlphaFoldDB" id="A0A4Q2D9Q9"/>
<evidence type="ECO:0000256" key="2">
    <source>
        <dbReference type="ARBA" id="ARBA00022448"/>
    </source>
</evidence>
<feature type="transmembrane region" description="Helical" evidence="6">
    <location>
        <begin position="280"/>
        <end position="299"/>
    </location>
</feature>
<evidence type="ECO:0008006" key="9">
    <source>
        <dbReference type="Google" id="ProtNLM"/>
    </source>
</evidence>
<comment type="caution">
    <text evidence="7">The sequence shown here is derived from an EMBL/GenBank/DDBJ whole genome shotgun (WGS) entry which is preliminary data.</text>
</comment>
<evidence type="ECO:0000256" key="6">
    <source>
        <dbReference type="SAM" id="Phobius"/>
    </source>
</evidence>
<proteinExistence type="predicted"/>
<protein>
    <recommendedName>
        <fullName evidence="9">Major facilitator superfamily (MFS) profile domain-containing protein</fullName>
    </recommendedName>
</protein>
<feature type="transmembrane region" description="Helical" evidence="6">
    <location>
        <begin position="337"/>
        <end position="358"/>
    </location>
</feature>
<feature type="transmembrane region" description="Helical" evidence="6">
    <location>
        <begin position="89"/>
        <end position="106"/>
    </location>
</feature>
<evidence type="ECO:0000313" key="8">
    <source>
        <dbReference type="Proteomes" id="UP000290288"/>
    </source>
</evidence>
<feature type="transmembrane region" description="Helical" evidence="6">
    <location>
        <begin position="113"/>
        <end position="131"/>
    </location>
</feature>
<evidence type="ECO:0000256" key="3">
    <source>
        <dbReference type="ARBA" id="ARBA00022692"/>
    </source>
</evidence>
<dbReference type="Proteomes" id="UP000290288">
    <property type="component" value="Unassembled WGS sequence"/>
</dbReference>
<dbReference type="PANTHER" id="PTHR43791">
    <property type="entry name" value="PERMEASE-RELATED"/>
    <property type="match status" value="1"/>
</dbReference>
<feature type="transmembrane region" description="Helical" evidence="6">
    <location>
        <begin position="370"/>
        <end position="391"/>
    </location>
</feature>
<name>A0A4Q2D9Q9_9AGAR</name>
<comment type="subcellular location">
    <subcellularLocation>
        <location evidence="1">Membrane</location>
        <topology evidence="1">Multi-pass membrane protein</topology>
    </subcellularLocation>
</comment>
<keyword evidence="3 6" id="KW-0812">Transmembrane</keyword>
<dbReference type="GO" id="GO:0016020">
    <property type="term" value="C:membrane"/>
    <property type="evidence" value="ECO:0007669"/>
    <property type="project" value="UniProtKB-SubCell"/>
</dbReference>
<dbReference type="PANTHER" id="PTHR43791:SF46">
    <property type="entry name" value="MAJOR FACILITATOR SUPERFAMILY (MFS) PROFILE DOMAIN-CONTAINING PROTEIN-RELATED"/>
    <property type="match status" value="1"/>
</dbReference>
<dbReference type="STRING" id="2316362.A0A4Q2D9Q9"/>
<evidence type="ECO:0000256" key="4">
    <source>
        <dbReference type="ARBA" id="ARBA00022989"/>
    </source>
</evidence>
<keyword evidence="4 6" id="KW-1133">Transmembrane helix</keyword>
<evidence type="ECO:0000256" key="5">
    <source>
        <dbReference type="ARBA" id="ARBA00023136"/>
    </source>
</evidence>
<dbReference type="Gene3D" id="1.20.1250.20">
    <property type="entry name" value="MFS general substrate transporter like domains"/>
    <property type="match status" value="3"/>
</dbReference>
<evidence type="ECO:0000256" key="1">
    <source>
        <dbReference type="ARBA" id="ARBA00004141"/>
    </source>
</evidence>
<dbReference type="OrthoDB" id="2985014at2759"/>
<keyword evidence="5 6" id="KW-0472">Membrane</keyword>
<gene>
    <name evidence="7" type="ORF">EST38_g9540</name>
</gene>
<keyword evidence="8" id="KW-1185">Reference proteome</keyword>
<accession>A0A4Q2D9Q9</accession>
<keyword evidence="2" id="KW-0813">Transport</keyword>
<feature type="transmembrane region" description="Helical" evidence="6">
    <location>
        <begin position="143"/>
        <end position="164"/>
    </location>
</feature>